<gene>
    <name evidence="3" type="ORF">PSON_ATCC_30995.1.T0300301</name>
</gene>
<feature type="region of interest" description="Disordered" evidence="2">
    <location>
        <begin position="1"/>
        <end position="25"/>
    </location>
</feature>
<dbReference type="Proteomes" id="UP000692954">
    <property type="component" value="Unassembled WGS sequence"/>
</dbReference>
<feature type="compositionally biased region" description="Low complexity" evidence="2">
    <location>
        <begin position="105"/>
        <end position="132"/>
    </location>
</feature>
<evidence type="ECO:0000256" key="2">
    <source>
        <dbReference type="SAM" id="MobiDB-lite"/>
    </source>
</evidence>
<dbReference type="OrthoDB" id="310867at2759"/>
<proteinExistence type="predicted"/>
<dbReference type="AlphaFoldDB" id="A0A8S1M6S3"/>
<name>A0A8S1M6S3_9CILI</name>
<dbReference type="EMBL" id="CAJJDN010000030">
    <property type="protein sequence ID" value="CAD8073375.1"/>
    <property type="molecule type" value="Genomic_DNA"/>
</dbReference>
<keyword evidence="4" id="KW-1185">Reference proteome</keyword>
<evidence type="ECO:0000313" key="4">
    <source>
        <dbReference type="Proteomes" id="UP000692954"/>
    </source>
</evidence>
<comment type="caution">
    <text evidence="3">The sequence shown here is derived from an EMBL/GenBank/DDBJ whole genome shotgun (WGS) entry which is preliminary data.</text>
</comment>
<accession>A0A8S1M6S3</accession>
<feature type="compositionally biased region" description="Low complexity" evidence="2">
    <location>
        <begin position="1"/>
        <end position="20"/>
    </location>
</feature>
<feature type="region of interest" description="Disordered" evidence="2">
    <location>
        <begin position="105"/>
        <end position="133"/>
    </location>
</feature>
<reference evidence="3" key="1">
    <citation type="submission" date="2021-01" db="EMBL/GenBank/DDBJ databases">
        <authorList>
            <consortium name="Genoscope - CEA"/>
            <person name="William W."/>
        </authorList>
    </citation>
    <scope>NUCLEOTIDE SEQUENCE</scope>
</reference>
<keyword evidence="1" id="KW-0175">Coiled coil</keyword>
<organism evidence="3 4">
    <name type="scientific">Paramecium sonneborni</name>
    <dbReference type="NCBI Taxonomy" id="65129"/>
    <lineage>
        <taxon>Eukaryota</taxon>
        <taxon>Sar</taxon>
        <taxon>Alveolata</taxon>
        <taxon>Ciliophora</taxon>
        <taxon>Intramacronucleata</taxon>
        <taxon>Oligohymenophorea</taxon>
        <taxon>Peniculida</taxon>
        <taxon>Parameciidae</taxon>
        <taxon>Paramecium</taxon>
    </lineage>
</organism>
<evidence type="ECO:0000313" key="3">
    <source>
        <dbReference type="EMBL" id="CAD8073375.1"/>
    </source>
</evidence>
<sequence>MFGNTLAANNTQTQQQINSAPSIFGTSNNLFSQQSNLFGQQQQPQGIVGQPQQQNIFANNTQSNQPQQQTNILGQQQQSNPLLGQVQQQTITQLGQTQTSNIFGQQNQQQQQQPQTQTQITQQSTLQQPAQPKVHTMNQINQQTKLLIENMAKTIANKEKIDKNQKNLQLIEKNSLKNIQQQQQQQLTIGINQTQQQISRTLLKGDRRNHTQKAENYYNEWNKLYLSINKKQDETLTQLTAIIDQLTQQDTVYDIDDESLIDSIQQLGKELDDLERKIYSVVQTQQKVLGLEKEESEWDQIVNNLSECLLHLDLQTKEVEDLLLQAEKNPKVQNK</sequence>
<feature type="coiled-coil region" evidence="1">
    <location>
        <begin position="229"/>
        <end position="277"/>
    </location>
</feature>
<evidence type="ECO:0000256" key="1">
    <source>
        <dbReference type="SAM" id="Coils"/>
    </source>
</evidence>
<protein>
    <submittedName>
        <fullName evidence="3">Uncharacterized protein</fullName>
    </submittedName>
</protein>